<keyword evidence="1" id="KW-1133">Transmembrane helix</keyword>
<dbReference type="EMBL" id="WNTK01084450">
    <property type="protein sequence ID" value="KAG9460317.1"/>
    <property type="molecule type" value="Genomic_DNA"/>
</dbReference>
<accession>A0A8J6E582</accession>
<organism evidence="2 3">
    <name type="scientific">Eleutherodactylus coqui</name>
    <name type="common">Puerto Rican coqui</name>
    <dbReference type="NCBI Taxonomy" id="57060"/>
    <lineage>
        <taxon>Eukaryota</taxon>
        <taxon>Metazoa</taxon>
        <taxon>Chordata</taxon>
        <taxon>Craniata</taxon>
        <taxon>Vertebrata</taxon>
        <taxon>Euteleostomi</taxon>
        <taxon>Amphibia</taxon>
        <taxon>Batrachia</taxon>
        <taxon>Anura</taxon>
        <taxon>Neobatrachia</taxon>
        <taxon>Hyloidea</taxon>
        <taxon>Eleutherodactylidae</taxon>
        <taxon>Eleutherodactylinae</taxon>
        <taxon>Eleutherodactylus</taxon>
        <taxon>Eleutherodactylus</taxon>
    </lineage>
</organism>
<feature type="non-terminal residue" evidence="2">
    <location>
        <position position="1"/>
    </location>
</feature>
<dbReference type="Proteomes" id="UP000770717">
    <property type="component" value="Unassembled WGS sequence"/>
</dbReference>
<keyword evidence="3" id="KW-1185">Reference proteome</keyword>
<evidence type="ECO:0000313" key="3">
    <source>
        <dbReference type="Proteomes" id="UP000770717"/>
    </source>
</evidence>
<dbReference type="PROSITE" id="PS51257">
    <property type="entry name" value="PROKAR_LIPOPROTEIN"/>
    <property type="match status" value="1"/>
</dbReference>
<keyword evidence="1" id="KW-0812">Transmembrane</keyword>
<name>A0A8J6E582_ELECQ</name>
<evidence type="ECO:0000256" key="1">
    <source>
        <dbReference type="SAM" id="Phobius"/>
    </source>
</evidence>
<evidence type="ECO:0000313" key="2">
    <source>
        <dbReference type="EMBL" id="KAG9460317.1"/>
    </source>
</evidence>
<sequence length="78" mass="9038">MEGRGNWHDSNSAHSSIYCFFSGCTFTLLVHTREAATRNMEKIQVIKDFPWILADEQDVHMQEPRLIPLKTMTSDILK</sequence>
<keyword evidence="1" id="KW-0472">Membrane</keyword>
<feature type="transmembrane region" description="Helical" evidence="1">
    <location>
        <begin position="12"/>
        <end position="30"/>
    </location>
</feature>
<protein>
    <submittedName>
        <fullName evidence="2">Uncharacterized protein</fullName>
    </submittedName>
</protein>
<comment type="caution">
    <text evidence="2">The sequence shown here is derived from an EMBL/GenBank/DDBJ whole genome shotgun (WGS) entry which is preliminary data.</text>
</comment>
<dbReference type="OrthoDB" id="21254at2759"/>
<dbReference type="InterPro" id="IPR045091">
    <property type="entry name" value="Mad2-like"/>
</dbReference>
<dbReference type="PANTHER" id="PTHR11842">
    <property type="entry name" value="MITOTIC SPINDLE ASSEMBLY CHECKPOINT PROTEIN MAD2"/>
    <property type="match status" value="1"/>
</dbReference>
<dbReference type="GO" id="GO:0016035">
    <property type="term" value="C:zeta DNA polymerase complex"/>
    <property type="evidence" value="ECO:0007669"/>
    <property type="project" value="TreeGrafter"/>
</dbReference>
<proteinExistence type="predicted"/>
<dbReference type="AlphaFoldDB" id="A0A8J6E582"/>
<dbReference type="PANTHER" id="PTHR11842:SF10">
    <property type="entry name" value="MITOTIC SPINDLE ASSEMBLY CHECKPOINT PROTEIN MAD2B"/>
    <property type="match status" value="1"/>
</dbReference>
<gene>
    <name evidence="2" type="ORF">GDO78_022635</name>
</gene>
<dbReference type="InterPro" id="IPR036570">
    <property type="entry name" value="HORMA_dom_sf"/>
</dbReference>
<dbReference type="Gene3D" id="3.30.900.10">
    <property type="entry name" value="HORMA domain"/>
    <property type="match status" value="1"/>
</dbReference>
<reference evidence="2" key="1">
    <citation type="thesis" date="2020" institute="ProQuest LLC" country="789 East Eisenhower Parkway, Ann Arbor, MI, USA">
        <title>Comparative Genomics and Chromosome Evolution.</title>
        <authorList>
            <person name="Mudd A.B."/>
        </authorList>
    </citation>
    <scope>NUCLEOTIDE SEQUENCE</scope>
    <source>
        <strain evidence="2">HN-11 Male</strain>
        <tissue evidence="2">Kidney and liver</tissue>
    </source>
</reference>